<feature type="compositionally biased region" description="Basic residues" evidence="5">
    <location>
        <begin position="257"/>
        <end position="266"/>
    </location>
</feature>
<dbReference type="SUPFAM" id="SSF57850">
    <property type="entry name" value="RING/U-box"/>
    <property type="match status" value="1"/>
</dbReference>
<keyword evidence="3" id="KW-0862">Zinc</keyword>
<feature type="region of interest" description="Disordered" evidence="5">
    <location>
        <begin position="157"/>
        <end position="183"/>
    </location>
</feature>
<evidence type="ECO:0000256" key="4">
    <source>
        <dbReference type="PROSITE-ProRule" id="PRU00175"/>
    </source>
</evidence>
<dbReference type="InterPro" id="IPR017907">
    <property type="entry name" value="Znf_RING_CS"/>
</dbReference>
<evidence type="ECO:0000313" key="7">
    <source>
        <dbReference type="EnsemblMetazoa" id="GBRI027824-PA"/>
    </source>
</evidence>
<dbReference type="PANTHER" id="PTHR23041">
    <property type="entry name" value="RING FINGER DOMAIN-CONTAINING"/>
    <property type="match status" value="1"/>
</dbReference>
<feature type="compositionally biased region" description="Low complexity" evidence="5">
    <location>
        <begin position="84"/>
        <end position="100"/>
    </location>
</feature>
<accession>A0A1A9WQ51</accession>
<reference evidence="8" key="1">
    <citation type="submission" date="2014-03" db="EMBL/GenBank/DDBJ databases">
        <authorList>
            <person name="Aksoy S."/>
            <person name="Warren W."/>
            <person name="Wilson R.K."/>
        </authorList>
    </citation>
    <scope>NUCLEOTIDE SEQUENCE [LARGE SCALE GENOMIC DNA]</scope>
    <source>
        <strain evidence="8">IAEA</strain>
    </source>
</reference>
<dbReference type="Gene3D" id="3.30.40.10">
    <property type="entry name" value="Zinc/RING finger domain, C3HC4 (zinc finger)"/>
    <property type="match status" value="1"/>
</dbReference>
<feature type="domain" description="RING-type" evidence="6">
    <location>
        <begin position="311"/>
        <end position="351"/>
    </location>
</feature>
<evidence type="ECO:0000313" key="8">
    <source>
        <dbReference type="Proteomes" id="UP000091820"/>
    </source>
</evidence>
<feature type="compositionally biased region" description="Low complexity" evidence="5">
    <location>
        <begin position="63"/>
        <end position="76"/>
    </location>
</feature>
<feature type="compositionally biased region" description="Polar residues" evidence="5">
    <location>
        <begin position="230"/>
        <end position="250"/>
    </location>
</feature>
<dbReference type="Pfam" id="PF13923">
    <property type="entry name" value="zf-C3HC4_2"/>
    <property type="match status" value="1"/>
</dbReference>
<keyword evidence="2 4" id="KW-0863">Zinc-finger</keyword>
<feature type="compositionally biased region" description="Low complexity" evidence="5">
    <location>
        <begin position="157"/>
        <end position="169"/>
    </location>
</feature>
<proteinExistence type="predicted"/>
<dbReference type="InterPro" id="IPR047134">
    <property type="entry name" value="RNF4"/>
</dbReference>
<dbReference type="EnsemblMetazoa" id="GBRI027824-RA">
    <property type="protein sequence ID" value="GBRI027824-PA"/>
    <property type="gene ID" value="GBRI027824"/>
</dbReference>
<reference evidence="7" key="2">
    <citation type="submission" date="2020-05" db="UniProtKB">
        <authorList>
            <consortium name="EnsemblMetazoa"/>
        </authorList>
    </citation>
    <scope>IDENTIFICATION</scope>
    <source>
        <strain evidence="7">IAEA</strain>
    </source>
</reference>
<name>A0A1A9WQ51_9MUSC</name>
<keyword evidence="8" id="KW-1185">Reference proteome</keyword>
<dbReference type="STRING" id="37001.A0A1A9WQ51"/>
<dbReference type="InterPro" id="IPR001841">
    <property type="entry name" value="Znf_RING"/>
</dbReference>
<dbReference type="SMART" id="SM00184">
    <property type="entry name" value="RING"/>
    <property type="match status" value="1"/>
</dbReference>
<protein>
    <submittedName>
        <fullName evidence="7">RING-type domain-containing protein</fullName>
    </submittedName>
</protein>
<dbReference type="PROSITE" id="PS50089">
    <property type="entry name" value="ZF_RING_2"/>
    <property type="match status" value="1"/>
</dbReference>
<dbReference type="PANTHER" id="PTHR23041:SF78">
    <property type="entry name" value="E3 UBIQUITIN-PROTEIN LIGASE RNF4"/>
    <property type="match status" value="1"/>
</dbReference>
<evidence type="ECO:0000259" key="6">
    <source>
        <dbReference type="PROSITE" id="PS50089"/>
    </source>
</evidence>
<evidence type="ECO:0000256" key="5">
    <source>
        <dbReference type="SAM" id="MobiDB-lite"/>
    </source>
</evidence>
<evidence type="ECO:0000256" key="1">
    <source>
        <dbReference type="ARBA" id="ARBA00022723"/>
    </source>
</evidence>
<dbReference type="GO" id="GO:0008270">
    <property type="term" value="F:zinc ion binding"/>
    <property type="evidence" value="ECO:0007669"/>
    <property type="project" value="UniProtKB-KW"/>
</dbReference>
<keyword evidence="1" id="KW-0479">Metal-binding</keyword>
<sequence length="364" mass="39856">MSESTEYHSGSKSPIINGVSRLRNARELFTDPEALDNLLNDANNFIEDVYRDLNILPVLGPSSQSLGTSASRSSTSPSPPRSPVRPSDIGENSLNNPNLRRSSRIAKHNSHPEFIVETAPINSNFRTPDRNLRSVGVIIENSNASSSSLTVPSLISPLSTSSNNSIDSNAGHKRRRSHANRSIIDLTLFPTPEPLRSRRTVAGDNRCDNCEDDDVVLVSSHNNEVIDLSTPKNSALLHSNQASSPSGTSVRPSTSNSRRRHSRHSINHSSCSEQAMVVNTNKAKKCLDQSSFNDHTLPSTSSPRPCAGIMCPLCMESTMGRQPTSTRCGHVFCQSCILRALEFSRMCPLCKSKVLPKQLLRIYL</sequence>
<dbReference type="PROSITE" id="PS00518">
    <property type="entry name" value="ZF_RING_1"/>
    <property type="match status" value="1"/>
</dbReference>
<dbReference type="InterPro" id="IPR013083">
    <property type="entry name" value="Znf_RING/FYVE/PHD"/>
</dbReference>
<evidence type="ECO:0000256" key="2">
    <source>
        <dbReference type="ARBA" id="ARBA00022771"/>
    </source>
</evidence>
<dbReference type="Proteomes" id="UP000091820">
    <property type="component" value="Unassembled WGS sequence"/>
</dbReference>
<dbReference type="VEuPathDB" id="VectorBase:GBRI027824"/>
<evidence type="ECO:0000256" key="3">
    <source>
        <dbReference type="ARBA" id="ARBA00022833"/>
    </source>
</evidence>
<dbReference type="AlphaFoldDB" id="A0A1A9WQ51"/>
<organism evidence="7 8">
    <name type="scientific">Glossina brevipalpis</name>
    <dbReference type="NCBI Taxonomy" id="37001"/>
    <lineage>
        <taxon>Eukaryota</taxon>
        <taxon>Metazoa</taxon>
        <taxon>Ecdysozoa</taxon>
        <taxon>Arthropoda</taxon>
        <taxon>Hexapoda</taxon>
        <taxon>Insecta</taxon>
        <taxon>Pterygota</taxon>
        <taxon>Neoptera</taxon>
        <taxon>Endopterygota</taxon>
        <taxon>Diptera</taxon>
        <taxon>Brachycera</taxon>
        <taxon>Muscomorpha</taxon>
        <taxon>Hippoboscoidea</taxon>
        <taxon>Glossinidae</taxon>
        <taxon>Glossina</taxon>
    </lineage>
</organism>
<feature type="region of interest" description="Disordered" evidence="5">
    <location>
        <begin position="63"/>
        <end position="111"/>
    </location>
</feature>
<feature type="region of interest" description="Disordered" evidence="5">
    <location>
        <begin position="229"/>
        <end position="271"/>
    </location>
</feature>